<protein>
    <recommendedName>
        <fullName evidence="1">Glyoxalase-like domain-containing protein</fullName>
    </recommendedName>
</protein>
<keyword evidence="3" id="KW-1185">Reference proteome</keyword>
<dbReference type="InterPro" id="IPR029068">
    <property type="entry name" value="Glyas_Bleomycin-R_OHBP_Dase"/>
</dbReference>
<evidence type="ECO:0000313" key="2">
    <source>
        <dbReference type="EMBL" id="OJF14085.1"/>
    </source>
</evidence>
<proteinExistence type="predicted"/>
<reference evidence="2 3" key="1">
    <citation type="submission" date="2016-09" db="EMBL/GenBank/DDBJ databases">
        <title>Couchioplanes caeruleus draft genome sequence.</title>
        <authorList>
            <person name="Sheehan J."/>
            <person name="Caffrey P."/>
        </authorList>
    </citation>
    <scope>NUCLEOTIDE SEQUENCE [LARGE SCALE GENOMIC DNA]</scope>
    <source>
        <strain evidence="2 3">DSM 43634</strain>
    </source>
</reference>
<dbReference type="EMBL" id="MEIA01000117">
    <property type="protein sequence ID" value="OJF14085.1"/>
    <property type="molecule type" value="Genomic_DNA"/>
</dbReference>
<dbReference type="Pfam" id="PF13468">
    <property type="entry name" value="Glyoxalase_3"/>
    <property type="match status" value="1"/>
</dbReference>
<dbReference type="AlphaFoldDB" id="A0A1K0FMM5"/>
<sequence length="225" mass="23568">MTANGTEPILDHVVFAARSRDDAERALGETGLSVIAGRTMDGMGLSNVFIPLGSAMLEVHYPNGEPATAAGPPYAQIQRDALAAHPDVALLPVTWLVRFDDVERLREVSAADGCSVDEIPARGAVPEFLLGGFGPALTRPWLPALIHWPQPPGERLAARTAPHTRRPSGELTLDVSGPAEEITAWCGGPPRGVVVHRGSAGPLRVHVGLADGGIAILGQPTGNRS</sequence>
<evidence type="ECO:0000259" key="1">
    <source>
        <dbReference type="Pfam" id="PF13468"/>
    </source>
</evidence>
<accession>A0A1K0FMM5</accession>
<dbReference type="InterPro" id="IPR025870">
    <property type="entry name" value="Glyoxalase-like_dom"/>
</dbReference>
<evidence type="ECO:0000313" key="3">
    <source>
        <dbReference type="Proteomes" id="UP000182486"/>
    </source>
</evidence>
<dbReference type="RefSeq" id="WP_071805170.1">
    <property type="nucleotide sequence ID" value="NZ_MEIA01000117.1"/>
</dbReference>
<feature type="domain" description="Glyoxalase-like" evidence="1">
    <location>
        <begin position="10"/>
        <end position="159"/>
    </location>
</feature>
<organism evidence="2 3">
    <name type="scientific">Couchioplanes caeruleus subsp. caeruleus</name>
    <dbReference type="NCBI Taxonomy" id="56427"/>
    <lineage>
        <taxon>Bacteria</taxon>
        <taxon>Bacillati</taxon>
        <taxon>Actinomycetota</taxon>
        <taxon>Actinomycetes</taxon>
        <taxon>Micromonosporales</taxon>
        <taxon>Micromonosporaceae</taxon>
        <taxon>Couchioplanes</taxon>
    </lineage>
</organism>
<name>A0A1K0FMM5_9ACTN</name>
<dbReference type="Gene3D" id="3.10.180.10">
    <property type="entry name" value="2,3-Dihydroxybiphenyl 1,2-Dioxygenase, domain 1"/>
    <property type="match status" value="1"/>
</dbReference>
<dbReference type="Proteomes" id="UP000182486">
    <property type="component" value="Unassembled WGS sequence"/>
</dbReference>
<gene>
    <name evidence="2" type="ORF">BG844_11660</name>
</gene>
<comment type="caution">
    <text evidence="2">The sequence shown here is derived from an EMBL/GenBank/DDBJ whole genome shotgun (WGS) entry which is preliminary data.</text>
</comment>